<reference evidence="2 3" key="1">
    <citation type="journal article" date="2007" name="Nature">
        <title>Evolution of genes and genomes on the Drosophila phylogeny.</title>
        <authorList>
            <consortium name="Drosophila 12 Genomes Consortium"/>
            <person name="Clark A.G."/>
            <person name="Eisen M.B."/>
            <person name="Smith D.R."/>
            <person name="Bergman C.M."/>
            <person name="Oliver B."/>
            <person name="Markow T.A."/>
            <person name="Kaufman T.C."/>
            <person name="Kellis M."/>
            <person name="Gelbart W."/>
            <person name="Iyer V.N."/>
            <person name="Pollard D.A."/>
            <person name="Sackton T.B."/>
            <person name="Larracuente A.M."/>
            <person name="Singh N.D."/>
            <person name="Abad J.P."/>
            <person name="Abt D.N."/>
            <person name="Adryan B."/>
            <person name="Aguade M."/>
            <person name="Akashi H."/>
            <person name="Anderson W.W."/>
            <person name="Aquadro C.F."/>
            <person name="Ardell D.H."/>
            <person name="Arguello R."/>
            <person name="Artieri C.G."/>
            <person name="Barbash D.A."/>
            <person name="Barker D."/>
            <person name="Barsanti P."/>
            <person name="Batterham P."/>
            <person name="Batzoglou S."/>
            <person name="Begun D."/>
            <person name="Bhutkar A."/>
            <person name="Blanco E."/>
            <person name="Bosak S.A."/>
            <person name="Bradley R.K."/>
            <person name="Brand A.D."/>
            <person name="Brent M.R."/>
            <person name="Brooks A.N."/>
            <person name="Brown R.H."/>
            <person name="Butlin R.K."/>
            <person name="Caggese C."/>
            <person name="Calvi B.R."/>
            <person name="Bernardo de Carvalho A."/>
            <person name="Caspi A."/>
            <person name="Castrezana S."/>
            <person name="Celniker S.E."/>
            <person name="Chang J.L."/>
            <person name="Chapple C."/>
            <person name="Chatterji S."/>
            <person name="Chinwalla A."/>
            <person name="Civetta A."/>
            <person name="Clifton S.W."/>
            <person name="Comeron J.M."/>
            <person name="Costello J.C."/>
            <person name="Coyne J.A."/>
            <person name="Daub J."/>
            <person name="David R.G."/>
            <person name="Delcher A.L."/>
            <person name="Delehaunty K."/>
            <person name="Do C.B."/>
            <person name="Ebling H."/>
            <person name="Edwards K."/>
            <person name="Eickbush T."/>
            <person name="Evans J.D."/>
            <person name="Filipski A."/>
            <person name="Findeiss S."/>
            <person name="Freyhult E."/>
            <person name="Fulton L."/>
            <person name="Fulton R."/>
            <person name="Garcia A.C."/>
            <person name="Gardiner A."/>
            <person name="Garfield D.A."/>
            <person name="Garvin B.E."/>
            <person name="Gibson G."/>
            <person name="Gilbert D."/>
            <person name="Gnerre S."/>
            <person name="Godfrey J."/>
            <person name="Good R."/>
            <person name="Gotea V."/>
            <person name="Gravely B."/>
            <person name="Greenberg A.J."/>
            <person name="Griffiths-Jones S."/>
            <person name="Gross S."/>
            <person name="Guigo R."/>
            <person name="Gustafson E.A."/>
            <person name="Haerty W."/>
            <person name="Hahn M.W."/>
            <person name="Halligan D.L."/>
            <person name="Halpern A.L."/>
            <person name="Halter G.M."/>
            <person name="Han M.V."/>
            <person name="Heger A."/>
            <person name="Hillier L."/>
            <person name="Hinrichs A.S."/>
            <person name="Holmes I."/>
            <person name="Hoskins R.A."/>
            <person name="Hubisz M.J."/>
            <person name="Hultmark D."/>
            <person name="Huntley M.A."/>
            <person name="Jaffe D.B."/>
            <person name="Jagadeeshan S."/>
            <person name="Jeck W.R."/>
            <person name="Johnson J."/>
            <person name="Jones C.D."/>
            <person name="Jordan W.C."/>
            <person name="Karpen G.H."/>
            <person name="Kataoka E."/>
            <person name="Keightley P.D."/>
            <person name="Kheradpour P."/>
            <person name="Kirkness E.F."/>
            <person name="Koerich L.B."/>
            <person name="Kristiansen K."/>
            <person name="Kudrna D."/>
            <person name="Kulathinal R.J."/>
            <person name="Kumar S."/>
            <person name="Kwok R."/>
            <person name="Lander E."/>
            <person name="Langley C.H."/>
            <person name="Lapoint R."/>
            <person name="Lazzaro B.P."/>
            <person name="Lee S.J."/>
            <person name="Levesque L."/>
            <person name="Li R."/>
            <person name="Lin C.F."/>
            <person name="Lin M.F."/>
            <person name="Lindblad-Toh K."/>
            <person name="Llopart A."/>
            <person name="Long M."/>
            <person name="Low L."/>
            <person name="Lozovsky E."/>
            <person name="Lu J."/>
            <person name="Luo M."/>
            <person name="Machado C.A."/>
            <person name="Makalowski W."/>
            <person name="Marzo M."/>
            <person name="Matsuda M."/>
            <person name="Matzkin L."/>
            <person name="McAllister B."/>
            <person name="McBride C.S."/>
            <person name="McKernan B."/>
            <person name="McKernan K."/>
            <person name="Mendez-Lago M."/>
            <person name="Minx P."/>
            <person name="Mollenhauer M.U."/>
            <person name="Montooth K."/>
            <person name="Mount S.M."/>
            <person name="Mu X."/>
            <person name="Myers E."/>
            <person name="Negre B."/>
            <person name="Newfeld S."/>
            <person name="Nielsen R."/>
            <person name="Noor M.A."/>
            <person name="O'Grady P."/>
            <person name="Pachter L."/>
            <person name="Papaceit M."/>
            <person name="Parisi M.J."/>
            <person name="Parisi M."/>
            <person name="Parts L."/>
            <person name="Pedersen J.S."/>
            <person name="Pesole G."/>
            <person name="Phillippy A.M."/>
            <person name="Ponting C.P."/>
            <person name="Pop M."/>
            <person name="Porcelli D."/>
            <person name="Powell J.R."/>
            <person name="Prohaska S."/>
            <person name="Pruitt K."/>
            <person name="Puig M."/>
            <person name="Quesneville H."/>
            <person name="Ram K.R."/>
            <person name="Rand D."/>
            <person name="Rasmussen M.D."/>
            <person name="Reed L.K."/>
            <person name="Reenan R."/>
            <person name="Reily A."/>
            <person name="Remington K.A."/>
            <person name="Rieger T.T."/>
            <person name="Ritchie M.G."/>
            <person name="Robin C."/>
            <person name="Rogers Y.H."/>
            <person name="Rohde C."/>
            <person name="Rozas J."/>
            <person name="Rubenfield M.J."/>
            <person name="Ruiz A."/>
            <person name="Russo S."/>
            <person name="Salzberg S.L."/>
            <person name="Sanchez-Gracia A."/>
            <person name="Saranga D.J."/>
            <person name="Sato H."/>
            <person name="Schaeffer S.W."/>
            <person name="Schatz M.C."/>
            <person name="Schlenke T."/>
            <person name="Schwartz R."/>
            <person name="Segarra C."/>
            <person name="Singh R.S."/>
            <person name="Sirot L."/>
            <person name="Sirota M."/>
            <person name="Sisneros N.B."/>
            <person name="Smith C.D."/>
            <person name="Smith T.F."/>
            <person name="Spieth J."/>
            <person name="Stage D.E."/>
            <person name="Stark A."/>
            <person name="Stephan W."/>
            <person name="Strausberg R.L."/>
            <person name="Strempel S."/>
            <person name="Sturgill D."/>
            <person name="Sutton G."/>
            <person name="Sutton G.G."/>
            <person name="Tao W."/>
            <person name="Teichmann S."/>
            <person name="Tobari Y.N."/>
            <person name="Tomimura Y."/>
            <person name="Tsolas J.M."/>
            <person name="Valente V.L."/>
            <person name="Venter E."/>
            <person name="Venter J.C."/>
            <person name="Vicario S."/>
            <person name="Vieira F.G."/>
            <person name="Vilella A.J."/>
            <person name="Villasante A."/>
            <person name="Walenz B."/>
            <person name="Wang J."/>
            <person name="Wasserman M."/>
            <person name="Watts T."/>
            <person name="Wilson D."/>
            <person name="Wilson R.K."/>
            <person name="Wing R.A."/>
            <person name="Wolfner M.F."/>
            <person name="Wong A."/>
            <person name="Wong G.K."/>
            <person name="Wu C.I."/>
            <person name="Wu G."/>
            <person name="Yamamoto D."/>
            <person name="Yang H.P."/>
            <person name="Yang S.P."/>
            <person name="Yorke J.A."/>
            <person name="Yoshida K."/>
            <person name="Zdobnov E."/>
            <person name="Zhang P."/>
            <person name="Zhang Y."/>
            <person name="Zimin A.V."/>
            <person name="Baldwin J."/>
            <person name="Abdouelleil A."/>
            <person name="Abdulkadir J."/>
            <person name="Abebe A."/>
            <person name="Abera B."/>
            <person name="Abreu J."/>
            <person name="Acer S.C."/>
            <person name="Aftuck L."/>
            <person name="Alexander A."/>
            <person name="An P."/>
            <person name="Anderson E."/>
            <person name="Anderson S."/>
            <person name="Arachi H."/>
            <person name="Azer M."/>
            <person name="Bachantsang P."/>
            <person name="Barry A."/>
            <person name="Bayul T."/>
            <person name="Berlin A."/>
            <person name="Bessette D."/>
            <person name="Bloom T."/>
            <person name="Blye J."/>
            <person name="Boguslavskiy L."/>
            <person name="Bonnet C."/>
            <person name="Boukhgalter B."/>
            <person name="Bourzgui I."/>
            <person name="Brown A."/>
            <person name="Cahill P."/>
            <person name="Channer S."/>
            <person name="Cheshatsang Y."/>
            <person name="Chuda L."/>
            <person name="Citroen M."/>
            <person name="Collymore A."/>
            <person name="Cooke P."/>
            <person name="Costello M."/>
            <person name="D'Aco K."/>
            <person name="Daza R."/>
            <person name="De Haan G."/>
            <person name="DeGray S."/>
            <person name="DeMaso C."/>
            <person name="Dhargay N."/>
            <person name="Dooley K."/>
            <person name="Dooley E."/>
            <person name="Doricent M."/>
            <person name="Dorje P."/>
            <person name="Dorjee K."/>
            <person name="Dupes A."/>
            <person name="Elong R."/>
            <person name="Falk J."/>
            <person name="Farina A."/>
            <person name="Faro S."/>
            <person name="Ferguson D."/>
            <person name="Fisher S."/>
            <person name="Foley C.D."/>
            <person name="Franke A."/>
            <person name="Friedrich D."/>
            <person name="Gadbois L."/>
            <person name="Gearin G."/>
            <person name="Gearin C.R."/>
            <person name="Giannoukos G."/>
            <person name="Goode T."/>
            <person name="Graham J."/>
            <person name="Grandbois E."/>
            <person name="Grewal S."/>
            <person name="Gyaltsen K."/>
            <person name="Hafez N."/>
            <person name="Hagos B."/>
            <person name="Hall J."/>
            <person name="Henson C."/>
            <person name="Hollinger A."/>
            <person name="Honan T."/>
            <person name="Huard M.D."/>
            <person name="Hughes L."/>
            <person name="Hurhula B."/>
            <person name="Husby M.E."/>
            <person name="Kamat A."/>
            <person name="Kanga B."/>
            <person name="Kashin S."/>
            <person name="Khazanovich D."/>
            <person name="Kisner P."/>
            <person name="Lance K."/>
            <person name="Lara M."/>
            <person name="Lee W."/>
            <person name="Lennon N."/>
            <person name="Letendre F."/>
            <person name="LeVine R."/>
            <person name="Lipovsky A."/>
            <person name="Liu X."/>
            <person name="Liu J."/>
            <person name="Liu S."/>
            <person name="Lokyitsang T."/>
            <person name="Lokyitsang Y."/>
            <person name="Lubonja R."/>
            <person name="Lui A."/>
            <person name="MacDonald P."/>
            <person name="Magnisalis V."/>
            <person name="Maru K."/>
            <person name="Matthews C."/>
            <person name="McCusker W."/>
            <person name="McDonough S."/>
            <person name="Mehta T."/>
            <person name="Meldrim J."/>
            <person name="Meneus L."/>
            <person name="Mihai O."/>
            <person name="Mihalev A."/>
            <person name="Mihova T."/>
            <person name="Mittelman R."/>
            <person name="Mlenga V."/>
            <person name="Montmayeur A."/>
            <person name="Mulrain L."/>
            <person name="Navidi A."/>
            <person name="Naylor J."/>
            <person name="Negash T."/>
            <person name="Nguyen T."/>
            <person name="Nguyen N."/>
            <person name="Nicol R."/>
            <person name="Norbu C."/>
            <person name="Norbu N."/>
            <person name="Novod N."/>
            <person name="O'Neill B."/>
            <person name="Osman S."/>
            <person name="Markiewicz E."/>
            <person name="Oyono O.L."/>
            <person name="Patti C."/>
            <person name="Phunkhang P."/>
            <person name="Pierre F."/>
            <person name="Priest M."/>
            <person name="Raghuraman S."/>
            <person name="Rege F."/>
            <person name="Reyes R."/>
            <person name="Rise C."/>
            <person name="Rogov P."/>
            <person name="Ross K."/>
            <person name="Ryan E."/>
            <person name="Settipalli S."/>
            <person name="Shea T."/>
            <person name="Sherpa N."/>
            <person name="Shi L."/>
            <person name="Shih D."/>
            <person name="Sparrow T."/>
            <person name="Spaulding J."/>
            <person name="Stalker J."/>
            <person name="Stange-Thomann N."/>
            <person name="Stavropoulos S."/>
            <person name="Stone C."/>
            <person name="Strader C."/>
            <person name="Tesfaye S."/>
            <person name="Thomson T."/>
            <person name="Thoulutsang Y."/>
            <person name="Thoulutsang D."/>
            <person name="Topham K."/>
            <person name="Topping I."/>
            <person name="Tsamla T."/>
            <person name="Vassiliev H."/>
            <person name="Vo A."/>
            <person name="Wangchuk T."/>
            <person name="Wangdi T."/>
            <person name="Weiand M."/>
            <person name="Wilkinson J."/>
            <person name="Wilson A."/>
            <person name="Yadav S."/>
            <person name="Young G."/>
            <person name="Yu Q."/>
            <person name="Zembek L."/>
            <person name="Zhong D."/>
            <person name="Zimmer A."/>
            <person name="Zwirko Z."/>
            <person name="Jaffe D.B."/>
            <person name="Alvarez P."/>
            <person name="Brockman W."/>
            <person name="Butler J."/>
            <person name="Chin C."/>
            <person name="Gnerre S."/>
            <person name="Grabherr M."/>
            <person name="Kleber M."/>
            <person name="Mauceli E."/>
            <person name="MacCallum I."/>
        </authorList>
    </citation>
    <scope>NUCLEOTIDE SEQUENCE [LARGE SCALE GENOMIC DNA]</scope>
    <source>
        <strain evidence="2 3">TSC#14021-0224.01</strain>
    </source>
</reference>
<sequence length="120" mass="13140">MEYGNSMQYDGYNQGGEGFEMFYNPTSNGNGYSQQQSNCGQGSTNFNGGSASLGGPGYRSPLRYTKMLREMNSRNGLYSGAVAKVITIIPCLDLAAQKVKLTNREAMETRTYKLLSPYSS</sequence>
<dbReference type="Proteomes" id="UP000008711">
    <property type="component" value="Unassembled WGS sequence"/>
</dbReference>
<dbReference type="PhylomeDB" id="B3NKP5"/>
<accession>B3NKP5</accession>
<feature type="region of interest" description="Disordered" evidence="1">
    <location>
        <begin position="26"/>
        <end position="54"/>
    </location>
</feature>
<dbReference type="OMA" id="GEGYEMN"/>
<organism evidence="2 3">
    <name type="scientific">Drosophila erecta</name>
    <name type="common">Fruit fly</name>
    <dbReference type="NCBI Taxonomy" id="7220"/>
    <lineage>
        <taxon>Eukaryota</taxon>
        <taxon>Metazoa</taxon>
        <taxon>Ecdysozoa</taxon>
        <taxon>Arthropoda</taxon>
        <taxon>Hexapoda</taxon>
        <taxon>Insecta</taxon>
        <taxon>Pterygota</taxon>
        <taxon>Neoptera</taxon>
        <taxon>Endopterygota</taxon>
        <taxon>Diptera</taxon>
        <taxon>Brachycera</taxon>
        <taxon>Muscomorpha</taxon>
        <taxon>Ephydroidea</taxon>
        <taxon>Drosophilidae</taxon>
        <taxon>Drosophila</taxon>
        <taxon>Sophophora</taxon>
    </lineage>
</organism>
<dbReference type="AlphaFoldDB" id="B3NKP5"/>
<evidence type="ECO:0000256" key="1">
    <source>
        <dbReference type="SAM" id="MobiDB-lite"/>
    </source>
</evidence>
<dbReference type="OrthoDB" id="7844242at2759"/>
<evidence type="ECO:0000313" key="2">
    <source>
        <dbReference type="EMBL" id="EDV54349.1"/>
    </source>
</evidence>
<dbReference type="HOGENOM" id="CLU_2063862_0_0_1"/>
<reference evidence="2 3" key="2">
    <citation type="journal article" date="2008" name="Bioinformatics">
        <title>Assembly reconciliation.</title>
        <authorList>
            <person name="Zimin A.V."/>
            <person name="Smith D.R."/>
            <person name="Sutton G."/>
            <person name="Yorke J.A."/>
        </authorList>
    </citation>
    <scope>NUCLEOTIDE SEQUENCE [LARGE SCALE GENOMIC DNA]</scope>
    <source>
        <strain evidence="2 3">TSC#14021-0224.01</strain>
    </source>
</reference>
<dbReference type="KEGG" id="der:6548585"/>
<evidence type="ECO:0000313" key="3">
    <source>
        <dbReference type="Proteomes" id="UP000008711"/>
    </source>
</evidence>
<dbReference type="EMBL" id="CH954179">
    <property type="protein sequence ID" value="EDV54349.1"/>
    <property type="molecule type" value="Genomic_DNA"/>
</dbReference>
<feature type="compositionally biased region" description="Polar residues" evidence="1">
    <location>
        <begin position="26"/>
        <end position="50"/>
    </location>
</feature>
<keyword evidence="3" id="KW-1185">Reference proteome</keyword>
<protein>
    <submittedName>
        <fullName evidence="2">Uncharacterized protein, isoform A</fullName>
    </submittedName>
</protein>
<gene>
    <name evidence="2" type="primary">Dere\GG21360</name>
    <name evidence="2" type="synonym">dere_GLEANR_6083</name>
    <name evidence="2" type="synonym">GG21360</name>
    <name evidence="2" type="ORF">Dere_GG21360</name>
</gene>
<proteinExistence type="predicted"/>
<name>B3NKP5_DROER</name>